<evidence type="ECO:0000313" key="2">
    <source>
        <dbReference type="EnsemblPlants" id="cds.novel_model_1204_5bd9a17a.10.5bd9b135"/>
    </source>
</evidence>
<keyword evidence="1" id="KW-0472">Membrane</keyword>
<dbReference type="EMBL" id="UZAU01000023">
    <property type="status" value="NOT_ANNOTATED_CDS"/>
    <property type="molecule type" value="Genomic_DNA"/>
</dbReference>
<dbReference type="Gramene" id="novel_model_1204_5bd9a17a.10.5bd9b135">
    <property type="protein sequence ID" value="cds.novel_model_1204_5bd9a17a.10.5bd9b135"/>
    <property type="gene ID" value="novel_gene_675_5bd9a17a"/>
</dbReference>
<proteinExistence type="predicted"/>
<keyword evidence="3" id="KW-1185">Reference proteome</keyword>
<reference evidence="2" key="2">
    <citation type="submission" date="2021-03" db="UniProtKB">
        <authorList>
            <consortium name="EnsemblPlants"/>
        </authorList>
    </citation>
    <scope>IDENTIFICATION</scope>
</reference>
<evidence type="ECO:0000313" key="3">
    <source>
        <dbReference type="Proteomes" id="UP000596661"/>
    </source>
</evidence>
<accession>A0A803QTI1</accession>
<organism evidence="2 3">
    <name type="scientific">Cannabis sativa</name>
    <name type="common">Hemp</name>
    <name type="synonym">Marijuana</name>
    <dbReference type="NCBI Taxonomy" id="3483"/>
    <lineage>
        <taxon>Eukaryota</taxon>
        <taxon>Viridiplantae</taxon>
        <taxon>Streptophyta</taxon>
        <taxon>Embryophyta</taxon>
        <taxon>Tracheophyta</taxon>
        <taxon>Spermatophyta</taxon>
        <taxon>Magnoliopsida</taxon>
        <taxon>eudicotyledons</taxon>
        <taxon>Gunneridae</taxon>
        <taxon>Pentapetalae</taxon>
        <taxon>rosids</taxon>
        <taxon>fabids</taxon>
        <taxon>Rosales</taxon>
        <taxon>Cannabaceae</taxon>
        <taxon>Cannabis</taxon>
    </lineage>
</organism>
<dbReference type="EnsemblPlants" id="novel_model_1204_5bd9a17a.10.5bd9b135">
    <property type="protein sequence ID" value="cds.novel_model_1204_5bd9a17a.10.5bd9b135"/>
    <property type="gene ID" value="novel_gene_675_5bd9a17a"/>
</dbReference>
<protein>
    <submittedName>
        <fullName evidence="2">Uncharacterized protein</fullName>
    </submittedName>
</protein>
<dbReference type="Proteomes" id="UP000596661">
    <property type="component" value="Chromosome 1"/>
</dbReference>
<reference evidence="2" key="1">
    <citation type="submission" date="2018-11" db="EMBL/GenBank/DDBJ databases">
        <authorList>
            <person name="Grassa J C."/>
        </authorList>
    </citation>
    <scope>NUCLEOTIDE SEQUENCE [LARGE SCALE GENOMIC DNA]</scope>
</reference>
<feature type="transmembrane region" description="Helical" evidence="1">
    <location>
        <begin position="26"/>
        <end position="44"/>
    </location>
</feature>
<dbReference type="AlphaFoldDB" id="A0A803QTI1"/>
<sequence>MTFTCMAAISMCYQMKFSRVYVNHRYFMYFFTHLLFYRSNVEIWKLKRKSRRRLSNLLVGLRNTPTKRVRFVAFRLFKFKQHNVVCELASKDVKYMFFFFMLSKRYTELKCMVFIFISQ</sequence>
<keyword evidence="1" id="KW-1133">Transmembrane helix</keyword>
<name>A0A803QTI1_CANSA</name>
<keyword evidence="1" id="KW-0812">Transmembrane</keyword>
<evidence type="ECO:0000256" key="1">
    <source>
        <dbReference type="SAM" id="Phobius"/>
    </source>
</evidence>